<keyword evidence="1" id="KW-0472">Membrane</keyword>
<dbReference type="AlphaFoldDB" id="A0A9N9XQF2"/>
<sequence length="177" mass="20544">MFTTLDPKVPVMPNKNHNSVYIYSTFVPVCVCFVLIVAVWRVRRRIRTKKILVTSVFVVTSDNQRNLPQSAQEGALNVIANKKPKNQNRKKIKIITKNQKNFSISTISFPREPMYKSQGKPAYLVPFTALPPNFDYSLKNVEVHSDFVVIKDLEILQTYWYEKEEYKKPAPYNTNIS</sequence>
<evidence type="ECO:0000313" key="2">
    <source>
        <dbReference type="EMBL" id="CAG9858009.1"/>
    </source>
</evidence>
<dbReference type="EMBL" id="OU900108">
    <property type="protein sequence ID" value="CAG9858009.1"/>
    <property type="molecule type" value="Genomic_DNA"/>
</dbReference>
<keyword evidence="1" id="KW-0812">Transmembrane</keyword>
<dbReference type="Proteomes" id="UP001153712">
    <property type="component" value="Chromosome 15"/>
</dbReference>
<accession>A0A9N9XQF2</accession>
<gene>
    <name evidence="2" type="ORF">PHYEVI_LOCUS4402</name>
</gene>
<dbReference type="OrthoDB" id="6718673at2759"/>
<keyword evidence="3" id="KW-1185">Reference proteome</keyword>
<reference evidence="2" key="1">
    <citation type="submission" date="2022-01" db="EMBL/GenBank/DDBJ databases">
        <authorList>
            <person name="King R."/>
        </authorList>
    </citation>
    <scope>NUCLEOTIDE SEQUENCE</scope>
</reference>
<evidence type="ECO:0000313" key="3">
    <source>
        <dbReference type="Proteomes" id="UP001153712"/>
    </source>
</evidence>
<proteinExistence type="predicted"/>
<keyword evidence="1" id="KW-1133">Transmembrane helix</keyword>
<protein>
    <submittedName>
        <fullName evidence="2">Uncharacterized protein</fullName>
    </submittedName>
</protein>
<name>A0A9N9XQF2_PHYSR</name>
<feature type="transmembrane region" description="Helical" evidence="1">
    <location>
        <begin position="20"/>
        <end position="40"/>
    </location>
</feature>
<organism evidence="2 3">
    <name type="scientific">Phyllotreta striolata</name>
    <name type="common">Striped flea beetle</name>
    <name type="synonym">Crioceris striolata</name>
    <dbReference type="NCBI Taxonomy" id="444603"/>
    <lineage>
        <taxon>Eukaryota</taxon>
        <taxon>Metazoa</taxon>
        <taxon>Ecdysozoa</taxon>
        <taxon>Arthropoda</taxon>
        <taxon>Hexapoda</taxon>
        <taxon>Insecta</taxon>
        <taxon>Pterygota</taxon>
        <taxon>Neoptera</taxon>
        <taxon>Endopterygota</taxon>
        <taxon>Coleoptera</taxon>
        <taxon>Polyphaga</taxon>
        <taxon>Cucujiformia</taxon>
        <taxon>Chrysomeloidea</taxon>
        <taxon>Chrysomelidae</taxon>
        <taxon>Galerucinae</taxon>
        <taxon>Alticini</taxon>
        <taxon>Phyllotreta</taxon>
    </lineage>
</organism>
<evidence type="ECO:0000256" key="1">
    <source>
        <dbReference type="SAM" id="Phobius"/>
    </source>
</evidence>